<accession>A0ABX5XY06</accession>
<evidence type="ECO:0000313" key="3">
    <source>
        <dbReference type="Proteomes" id="UP000318081"/>
    </source>
</evidence>
<protein>
    <submittedName>
        <fullName evidence="1">Uncharacterized protein</fullName>
    </submittedName>
</protein>
<organism evidence="1 3">
    <name type="scientific">Stieleria magnilauensis</name>
    <dbReference type="NCBI Taxonomy" id="2527963"/>
    <lineage>
        <taxon>Bacteria</taxon>
        <taxon>Pseudomonadati</taxon>
        <taxon>Planctomycetota</taxon>
        <taxon>Planctomycetia</taxon>
        <taxon>Pirellulales</taxon>
        <taxon>Pirellulaceae</taxon>
        <taxon>Stieleria</taxon>
    </lineage>
</organism>
<sequence length="313" mass="34418">MAYTYTPHELRTGRQMSFAGKGDSVSITWTTEYRVAVEASGGDSLADVDPYNVITASGLPTVNSSIYYFGGQVIPFVICRNKTATMDPKHLGEWKVKCSYKTFTGNQTEAENAPMAPPAAITNLGTAEQPSLGEIEKVLYEDKTPTTPQKVTLPSGAWFAEPVMERIPVLTIKLTQYESSITYQQMLDRKFKVNDDTYRTKAAGTWLIEDVEASTVSVQLSGGATTAALVTYTLVHSPLDEGWKKSLALIDNKVNTGTAMAPVWEPYVDDSKPPIRSLVFVDDDGIKKGSQVSPDYRDFIVYDETDFSAFLQA</sequence>
<dbReference type="RefSeq" id="WP_145218382.1">
    <property type="nucleotide sequence ID" value="NZ_CP036432.1"/>
</dbReference>
<dbReference type="EMBL" id="CP036432">
    <property type="protein sequence ID" value="QDV86913.1"/>
    <property type="molecule type" value="Genomic_DNA"/>
</dbReference>
<gene>
    <name evidence="1" type="ORF">TBK1r_59400</name>
    <name evidence="2" type="ORF">TBK1r_60180</name>
</gene>
<evidence type="ECO:0000313" key="2">
    <source>
        <dbReference type="EMBL" id="QDV86991.1"/>
    </source>
</evidence>
<name>A0ABX5XY06_9BACT</name>
<proteinExistence type="predicted"/>
<keyword evidence="3" id="KW-1185">Reference proteome</keyword>
<evidence type="ECO:0000313" key="1">
    <source>
        <dbReference type="EMBL" id="QDV86913.1"/>
    </source>
</evidence>
<reference evidence="1 3" key="1">
    <citation type="submission" date="2019-02" db="EMBL/GenBank/DDBJ databases">
        <title>Deep-cultivation of Planctomycetes and their phenomic and genomic characterization uncovers novel biology.</title>
        <authorList>
            <person name="Wiegand S."/>
            <person name="Jogler M."/>
            <person name="Boedeker C."/>
            <person name="Pinto D."/>
            <person name="Vollmers J."/>
            <person name="Rivas-Marin E."/>
            <person name="Kohn T."/>
            <person name="Peeters S.H."/>
            <person name="Heuer A."/>
            <person name="Rast P."/>
            <person name="Oberbeckmann S."/>
            <person name="Bunk B."/>
            <person name="Jeske O."/>
            <person name="Meyerdierks A."/>
            <person name="Storesund J.E."/>
            <person name="Kallscheuer N."/>
            <person name="Luecker S."/>
            <person name="Lage O.M."/>
            <person name="Pohl T."/>
            <person name="Merkel B.J."/>
            <person name="Hornburger P."/>
            <person name="Mueller R.-W."/>
            <person name="Bruemmer F."/>
            <person name="Labrenz M."/>
            <person name="Spormann A.M."/>
            <person name="Op den Camp H."/>
            <person name="Overmann J."/>
            <person name="Amann R."/>
            <person name="Jetten M.S.M."/>
            <person name="Mascher T."/>
            <person name="Medema M.H."/>
            <person name="Devos D.P."/>
            <person name="Kaster A.-K."/>
            <person name="Ovreas L."/>
            <person name="Rohde M."/>
            <person name="Galperin M.Y."/>
            <person name="Jogler C."/>
        </authorList>
    </citation>
    <scope>NUCLEOTIDE SEQUENCE [LARGE SCALE GENOMIC DNA]</scope>
    <source>
        <strain evidence="1 3">TBK1r</strain>
    </source>
</reference>
<dbReference type="EMBL" id="CP036432">
    <property type="protein sequence ID" value="QDV86991.1"/>
    <property type="molecule type" value="Genomic_DNA"/>
</dbReference>
<dbReference type="Proteomes" id="UP000318081">
    <property type="component" value="Chromosome"/>
</dbReference>